<dbReference type="InterPro" id="IPR025877">
    <property type="entry name" value="MobA-like_NTP_Trfase"/>
</dbReference>
<evidence type="ECO:0000259" key="1">
    <source>
        <dbReference type="Pfam" id="PF12804"/>
    </source>
</evidence>
<gene>
    <name evidence="2" type="ORF">BJZ21_000724</name>
</gene>
<dbReference type="CDD" id="cd04182">
    <property type="entry name" value="GT_2_like_f"/>
    <property type="match status" value="1"/>
</dbReference>
<dbReference type="PANTHER" id="PTHR43777">
    <property type="entry name" value="MOLYBDENUM COFACTOR CYTIDYLYLTRANSFERASE"/>
    <property type="match status" value="1"/>
</dbReference>
<keyword evidence="3" id="KW-1185">Reference proteome</keyword>
<dbReference type="Proteomes" id="UP000535511">
    <property type="component" value="Unassembled WGS sequence"/>
</dbReference>
<dbReference type="RefSeq" id="WP_179662499.1">
    <property type="nucleotide sequence ID" value="NZ_JACCBG010000001.1"/>
</dbReference>
<sequence length="183" mass="18655">MLAGLLLAAGAGRRMGRPKALVRDEAGEPWLVRGVEVLREGGCDAVTVVLGAAADEAAALLEGQEVAVTVAEDWAEGMGASLRAGLAALGPEVDAVLVSLVDLTDLSAAVVARVVRGDVDDRSLRRAGYHGVPGHPVLLGRGHWPGVTASATGDKGARDYLAGESVTLVECGDLATGEDRDTP</sequence>
<reference evidence="2 3" key="1">
    <citation type="submission" date="2020-07" db="EMBL/GenBank/DDBJ databases">
        <title>Sequencing the genomes of 1000 actinobacteria strains.</title>
        <authorList>
            <person name="Klenk H.-P."/>
        </authorList>
    </citation>
    <scope>NUCLEOTIDE SEQUENCE [LARGE SCALE GENOMIC DNA]</scope>
    <source>
        <strain evidence="2 3">DSM 21350</strain>
    </source>
</reference>
<dbReference type="PANTHER" id="PTHR43777:SF1">
    <property type="entry name" value="MOLYBDENUM COFACTOR CYTIDYLYLTRANSFERASE"/>
    <property type="match status" value="1"/>
</dbReference>
<dbReference type="Gene3D" id="3.90.550.10">
    <property type="entry name" value="Spore Coat Polysaccharide Biosynthesis Protein SpsA, Chain A"/>
    <property type="match status" value="1"/>
</dbReference>
<dbReference type="EMBL" id="JACCBG010000001">
    <property type="protein sequence ID" value="NYD40641.1"/>
    <property type="molecule type" value="Genomic_DNA"/>
</dbReference>
<proteinExistence type="predicted"/>
<dbReference type="EC" id="2.7.7.76" evidence="2"/>
<keyword evidence="2" id="KW-0808">Transferase</keyword>
<protein>
    <submittedName>
        <fullName evidence="2">Molybdenum cofactor cytidylyltransferase/nicotine blue oxidoreductase</fullName>
        <ecNumber evidence="2">1.1.1.328</ecNumber>
        <ecNumber evidence="2">2.7.7.76</ecNumber>
    </submittedName>
</protein>
<dbReference type="Pfam" id="PF12804">
    <property type="entry name" value="NTP_transf_3"/>
    <property type="match status" value="1"/>
</dbReference>
<keyword evidence="2" id="KW-0548">Nucleotidyltransferase</keyword>
<comment type="caution">
    <text evidence="2">The sequence shown here is derived from an EMBL/GenBank/DDBJ whole genome shotgun (WGS) entry which is preliminary data.</text>
</comment>
<accession>A0A7Y9JA14</accession>
<dbReference type="EC" id="1.1.1.328" evidence="2"/>
<organism evidence="2 3">
    <name type="scientific">Nocardioides panaciterrulae</name>
    <dbReference type="NCBI Taxonomy" id="661492"/>
    <lineage>
        <taxon>Bacteria</taxon>
        <taxon>Bacillati</taxon>
        <taxon>Actinomycetota</taxon>
        <taxon>Actinomycetes</taxon>
        <taxon>Propionibacteriales</taxon>
        <taxon>Nocardioidaceae</taxon>
        <taxon>Nocardioides</taxon>
    </lineage>
</organism>
<keyword evidence="2" id="KW-0560">Oxidoreductase</keyword>
<dbReference type="GO" id="GO:0016491">
    <property type="term" value="F:oxidoreductase activity"/>
    <property type="evidence" value="ECO:0007669"/>
    <property type="project" value="UniProtKB-KW"/>
</dbReference>
<dbReference type="InterPro" id="IPR029044">
    <property type="entry name" value="Nucleotide-diphossugar_trans"/>
</dbReference>
<evidence type="ECO:0000313" key="2">
    <source>
        <dbReference type="EMBL" id="NYD40641.1"/>
    </source>
</evidence>
<name>A0A7Y9JA14_9ACTN</name>
<dbReference type="AlphaFoldDB" id="A0A7Y9JA14"/>
<dbReference type="GO" id="GO:0061602">
    <property type="term" value="F:molybdenum cofactor cytidylyltransferase activity"/>
    <property type="evidence" value="ECO:0007669"/>
    <property type="project" value="UniProtKB-EC"/>
</dbReference>
<feature type="domain" description="MobA-like NTP transferase" evidence="1">
    <location>
        <begin position="4"/>
        <end position="162"/>
    </location>
</feature>
<dbReference type="SUPFAM" id="SSF53448">
    <property type="entry name" value="Nucleotide-diphospho-sugar transferases"/>
    <property type="match status" value="1"/>
</dbReference>
<evidence type="ECO:0000313" key="3">
    <source>
        <dbReference type="Proteomes" id="UP000535511"/>
    </source>
</evidence>